<dbReference type="InterPro" id="IPR000477">
    <property type="entry name" value="RT_dom"/>
</dbReference>
<dbReference type="InterPro" id="IPR050951">
    <property type="entry name" value="Retrovirus_Pol_polyprotein"/>
</dbReference>
<protein>
    <submittedName>
        <fullName evidence="3">Transposon Ty3-G Gag-Pol polyprotein</fullName>
    </submittedName>
</protein>
<dbReference type="PANTHER" id="PTHR37984:SF5">
    <property type="entry name" value="PROTEIN NYNRIN-LIKE"/>
    <property type="match status" value="1"/>
</dbReference>
<dbReference type="Gene3D" id="3.30.70.270">
    <property type="match status" value="2"/>
</dbReference>
<feature type="compositionally biased region" description="Basic and acidic residues" evidence="1">
    <location>
        <begin position="298"/>
        <end position="309"/>
    </location>
</feature>
<evidence type="ECO:0000256" key="1">
    <source>
        <dbReference type="SAM" id="MobiDB-lite"/>
    </source>
</evidence>
<accession>A0A0V0TP46</accession>
<feature type="region of interest" description="Disordered" evidence="1">
    <location>
        <begin position="276"/>
        <end position="309"/>
    </location>
</feature>
<keyword evidence="4" id="KW-1185">Reference proteome</keyword>
<comment type="caution">
    <text evidence="3">The sequence shown here is derived from an EMBL/GenBank/DDBJ whole genome shotgun (WGS) entry which is preliminary data.</text>
</comment>
<sequence length="309" mass="34524">MATESTDKYQSLPTHFYRHQDAAQTTVKQLEPNIISHAIETTGQPVHCKPRRLLPHMLQLLGVTTTHGTQATNRTVATVRRLPCPQPCRTAHAYYHIPMRPQDIAKIAITTPFGLFEFLKMPFSLRNAAQSFQQFIDTVTRGIEGCFVYIDDILLASASVKEHFVLLKKVLQRLKAYGIQVNKDKCILAVPSLCFLGHTVDAKGIRPLPDKVQAVKAYPASKTRRELRRFLGMVNFYRRFLPHIATTIALLDAIASAALSTKITLTHDQLQAFDATQTDSTSSISGSQTLPPRSGRMKIRDLHRPEAAG</sequence>
<dbReference type="CDD" id="cd01647">
    <property type="entry name" value="RT_LTR"/>
    <property type="match status" value="1"/>
</dbReference>
<dbReference type="Gene3D" id="3.10.10.10">
    <property type="entry name" value="HIV Type 1 Reverse Transcriptase, subunit A, domain 1"/>
    <property type="match status" value="1"/>
</dbReference>
<evidence type="ECO:0000259" key="2">
    <source>
        <dbReference type="Pfam" id="PF00078"/>
    </source>
</evidence>
<reference evidence="3 4" key="1">
    <citation type="submission" date="2015-01" db="EMBL/GenBank/DDBJ databases">
        <title>Evolution of Trichinella species and genotypes.</title>
        <authorList>
            <person name="Korhonen P.K."/>
            <person name="Edoardo P."/>
            <person name="Giuseppe L.R."/>
            <person name="Gasser R.B."/>
        </authorList>
    </citation>
    <scope>NUCLEOTIDE SEQUENCE [LARGE SCALE GENOMIC DNA]</scope>
    <source>
        <strain evidence="3">ISS417</strain>
    </source>
</reference>
<name>A0A0V0TP46_9BILA</name>
<dbReference type="InterPro" id="IPR043502">
    <property type="entry name" value="DNA/RNA_pol_sf"/>
</dbReference>
<dbReference type="FunFam" id="3.30.70.270:FF:000003">
    <property type="entry name" value="Transposon Ty3-G Gag-Pol polyprotein"/>
    <property type="match status" value="1"/>
</dbReference>
<evidence type="ECO:0000313" key="4">
    <source>
        <dbReference type="Proteomes" id="UP000055048"/>
    </source>
</evidence>
<proteinExistence type="predicted"/>
<feature type="compositionally biased region" description="Polar residues" evidence="1">
    <location>
        <begin position="276"/>
        <end position="291"/>
    </location>
</feature>
<dbReference type="Proteomes" id="UP000055048">
    <property type="component" value="Unassembled WGS sequence"/>
</dbReference>
<dbReference type="EMBL" id="JYDJ01000188">
    <property type="protein sequence ID" value="KRX40797.1"/>
    <property type="molecule type" value="Genomic_DNA"/>
</dbReference>
<dbReference type="Pfam" id="PF00078">
    <property type="entry name" value="RVT_1"/>
    <property type="match status" value="1"/>
</dbReference>
<dbReference type="STRING" id="144512.A0A0V0TP46"/>
<organism evidence="3 4">
    <name type="scientific">Trichinella murrelli</name>
    <dbReference type="NCBI Taxonomy" id="144512"/>
    <lineage>
        <taxon>Eukaryota</taxon>
        <taxon>Metazoa</taxon>
        <taxon>Ecdysozoa</taxon>
        <taxon>Nematoda</taxon>
        <taxon>Enoplea</taxon>
        <taxon>Dorylaimia</taxon>
        <taxon>Trichinellida</taxon>
        <taxon>Trichinellidae</taxon>
        <taxon>Trichinella</taxon>
    </lineage>
</organism>
<evidence type="ECO:0000313" key="3">
    <source>
        <dbReference type="EMBL" id="KRX40797.1"/>
    </source>
</evidence>
<dbReference type="PANTHER" id="PTHR37984">
    <property type="entry name" value="PROTEIN CBG26694"/>
    <property type="match status" value="1"/>
</dbReference>
<dbReference type="SUPFAM" id="SSF56672">
    <property type="entry name" value="DNA/RNA polymerases"/>
    <property type="match status" value="1"/>
</dbReference>
<dbReference type="AlphaFoldDB" id="A0A0V0TP46"/>
<gene>
    <name evidence="3" type="primary">TY3B-G</name>
    <name evidence="3" type="ORF">T05_6787</name>
</gene>
<dbReference type="InterPro" id="IPR043128">
    <property type="entry name" value="Rev_trsase/Diguanyl_cyclase"/>
</dbReference>
<feature type="domain" description="Reverse transcriptase" evidence="2">
    <location>
        <begin position="92"/>
        <end position="200"/>
    </location>
</feature>